<organism evidence="1 2">
    <name type="scientific">Crenobacter intestini</name>
    <dbReference type="NCBI Taxonomy" id="2563443"/>
    <lineage>
        <taxon>Bacteria</taxon>
        <taxon>Pseudomonadati</taxon>
        <taxon>Pseudomonadota</taxon>
        <taxon>Betaproteobacteria</taxon>
        <taxon>Neisseriales</taxon>
        <taxon>Neisseriaceae</taxon>
        <taxon>Crenobacter</taxon>
    </lineage>
</organism>
<accession>A0A4V4N882</accession>
<evidence type="ECO:0000313" key="2">
    <source>
        <dbReference type="Proteomes" id="UP000308891"/>
    </source>
</evidence>
<dbReference type="Proteomes" id="UP000308891">
    <property type="component" value="Unassembled WGS sequence"/>
</dbReference>
<dbReference type="InterPro" id="IPR050696">
    <property type="entry name" value="FtsA/MreB"/>
</dbReference>
<dbReference type="InterPro" id="IPR005883">
    <property type="entry name" value="PilM"/>
</dbReference>
<dbReference type="PIRSF" id="PIRSF019169">
    <property type="entry name" value="PilM"/>
    <property type="match status" value="1"/>
</dbReference>
<dbReference type="InterPro" id="IPR043129">
    <property type="entry name" value="ATPase_NBD"/>
</dbReference>
<dbReference type="Gene3D" id="3.30.1490.300">
    <property type="match status" value="1"/>
</dbReference>
<dbReference type="AlphaFoldDB" id="A0A4V4N882"/>
<dbReference type="CDD" id="cd24049">
    <property type="entry name" value="ASKHA_NBD_PilM"/>
    <property type="match status" value="1"/>
</dbReference>
<gene>
    <name evidence="1" type="ORF">E5K04_07805</name>
</gene>
<dbReference type="OrthoDB" id="9773403at2"/>
<dbReference type="Pfam" id="PF11104">
    <property type="entry name" value="PilM_2"/>
    <property type="match status" value="1"/>
</dbReference>
<name>A0A4V4N882_9NEIS</name>
<keyword evidence="2" id="KW-1185">Reference proteome</keyword>
<evidence type="ECO:0000313" key="1">
    <source>
        <dbReference type="EMBL" id="TIC83453.1"/>
    </source>
</evidence>
<proteinExistence type="predicted"/>
<protein>
    <submittedName>
        <fullName evidence="1">Pilus assembly protein PilM</fullName>
    </submittedName>
</protein>
<dbReference type="SUPFAM" id="SSF53067">
    <property type="entry name" value="Actin-like ATPase domain"/>
    <property type="match status" value="2"/>
</dbReference>
<comment type="caution">
    <text evidence="1">The sequence shown here is derived from an EMBL/GenBank/DDBJ whole genome shotgun (WGS) entry which is preliminary data.</text>
</comment>
<dbReference type="NCBIfam" id="TIGR01175">
    <property type="entry name" value="pilM"/>
    <property type="match status" value="1"/>
</dbReference>
<dbReference type="EMBL" id="STGJ01000007">
    <property type="protein sequence ID" value="TIC83453.1"/>
    <property type="molecule type" value="Genomic_DNA"/>
</dbReference>
<dbReference type="PANTHER" id="PTHR32432:SF3">
    <property type="entry name" value="ETHANOLAMINE UTILIZATION PROTEIN EUTJ"/>
    <property type="match status" value="1"/>
</dbReference>
<dbReference type="RefSeq" id="WP_136552703.1">
    <property type="nucleotide sequence ID" value="NZ_STGJ01000007.1"/>
</dbReference>
<sequence length="371" mass="40994">MPRGKLEFPQAIGRLLGRFAPRADGLIGVDISATAVKMVEIGRVGRTLQLERYVIEPLPRDAVSEGNIGDVDAVADTLRRARARLGSPSRRVALALPTTMAIYKKILIPATQDRNDLEFQVESEAGQYIPFPLDEVNLDFQVLGPSATQADDLDVLICASRKEKVEERVAVAEMAGFEVAVMDVEAFAMLTAFEQLQQQLPDQGFNQTFALFDIGATKIHCLVVRNGQQLYFREQAFGGMQLTREVQRRYGLTQEEAEKGKRSMLLPEGYESELLQPFVDSLAQEIQRALQFFYTTVSVSQYLRVDYILLAGGSSMLTGLDDAVALRTQISTMIANPFTSMTQAPGIALRELLLDAPSLLVASGLALRRFD</sequence>
<reference evidence="1 2" key="1">
    <citation type="submission" date="2019-04" db="EMBL/GenBank/DDBJ databases">
        <title>Crenobacter sp. nov.</title>
        <authorList>
            <person name="Shi S."/>
        </authorList>
    </citation>
    <scope>NUCLEOTIDE SEQUENCE [LARGE SCALE GENOMIC DNA]</scope>
    <source>
        <strain evidence="1 2">GY 70310</strain>
    </source>
</reference>
<dbReference type="PANTHER" id="PTHR32432">
    <property type="entry name" value="CELL DIVISION PROTEIN FTSA-RELATED"/>
    <property type="match status" value="1"/>
</dbReference>
<dbReference type="Gene3D" id="3.30.420.40">
    <property type="match status" value="2"/>
</dbReference>